<dbReference type="InterPro" id="IPR022739">
    <property type="entry name" value="Polyphenol_oxidase_cen"/>
</dbReference>
<dbReference type="EMBL" id="CAMGYJ010000004">
    <property type="protein sequence ID" value="CAI0399443.1"/>
    <property type="molecule type" value="Genomic_DNA"/>
</dbReference>
<keyword evidence="5" id="KW-1185">Reference proteome</keyword>
<reference evidence="4" key="1">
    <citation type="submission" date="2022-08" db="EMBL/GenBank/DDBJ databases">
        <authorList>
            <person name="Gutierrez-Valencia J."/>
        </authorList>
    </citation>
    <scope>NUCLEOTIDE SEQUENCE</scope>
</reference>
<dbReference type="AlphaFoldDB" id="A0AAV0IRW7"/>
<feature type="compositionally biased region" description="Basic and acidic residues" evidence="2">
    <location>
        <begin position="16"/>
        <end position="28"/>
    </location>
</feature>
<organism evidence="4 5">
    <name type="scientific">Linum tenue</name>
    <dbReference type="NCBI Taxonomy" id="586396"/>
    <lineage>
        <taxon>Eukaryota</taxon>
        <taxon>Viridiplantae</taxon>
        <taxon>Streptophyta</taxon>
        <taxon>Embryophyta</taxon>
        <taxon>Tracheophyta</taxon>
        <taxon>Spermatophyta</taxon>
        <taxon>Magnoliopsida</taxon>
        <taxon>eudicotyledons</taxon>
        <taxon>Gunneridae</taxon>
        <taxon>Pentapetalae</taxon>
        <taxon>rosids</taxon>
        <taxon>fabids</taxon>
        <taxon>Malpighiales</taxon>
        <taxon>Linaceae</taxon>
        <taxon>Linum</taxon>
    </lineage>
</organism>
<proteinExistence type="inferred from homology"/>
<dbReference type="Proteomes" id="UP001154282">
    <property type="component" value="Unassembled WGS sequence"/>
</dbReference>
<comment type="caution">
    <text evidence="4">The sequence shown here is derived from an EMBL/GenBank/DDBJ whole genome shotgun (WGS) entry which is preliminary data.</text>
</comment>
<dbReference type="Pfam" id="PF12142">
    <property type="entry name" value="PPO1_DWL"/>
    <property type="match status" value="1"/>
</dbReference>
<comment type="similarity">
    <text evidence="1">Belongs to the tyrosinase family.</text>
</comment>
<evidence type="ECO:0000256" key="1">
    <source>
        <dbReference type="ARBA" id="ARBA00009928"/>
    </source>
</evidence>
<name>A0AAV0IRW7_9ROSI</name>
<evidence type="ECO:0000313" key="4">
    <source>
        <dbReference type="EMBL" id="CAI0399443.1"/>
    </source>
</evidence>
<evidence type="ECO:0000313" key="5">
    <source>
        <dbReference type="Proteomes" id="UP001154282"/>
    </source>
</evidence>
<dbReference type="GO" id="GO:0004097">
    <property type="term" value="F:catechol oxidase activity"/>
    <property type="evidence" value="ECO:0007669"/>
    <property type="project" value="InterPro"/>
</dbReference>
<evidence type="ECO:0000259" key="3">
    <source>
        <dbReference type="Pfam" id="PF12142"/>
    </source>
</evidence>
<gene>
    <name evidence="4" type="ORF">LITE_LOCUS10305</name>
</gene>
<accession>A0AAV0IRW7</accession>
<protein>
    <recommendedName>
        <fullName evidence="3">Polyphenol oxidase central domain-containing protein</fullName>
    </recommendedName>
</protein>
<evidence type="ECO:0000256" key="2">
    <source>
        <dbReference type="SAM" id="MobiDB-lite"/>
    </source>
</evidence>
<feature type="region of interest" description="Disordered" evidence="2">
    <location>
        <begin position="1"/>
        <end position="33"/>
    </location>
</feature>
<sequence length="93" mass="10716">MIYAGGADPTQFGADVHGRLPRHGERSDLLCPPLQRRPPVGLWSATHKGFDDPAFLNSYTYFYDETLRLVRIRFSDVVEMDKLRYRCEVIENA</sequence>
<feature type="domain" description="Polyphenol oxidase central" evidence="3">
    <location>
        <begin position="50"/>
        <end position="88"/>
    </location>
</feature>